<accession>A0ABY3SSQ4</accession>
<evidence type="ECO:0000313" key="3">
    <source>
        <dbReference type="Proteomes" id="UP001649230"/>
    </source>
</evidence>
<dbReference type="EMBL" id="CP090979">
    <property type="protein sequence ID" value="UJF36605.1"/>
    <property type="molecule type" value="Genomic_DNA"/>
</dbReference>
<dbReference type="Proteomes" id="UP001649230">
    <property type="component" value="Plasmid pYPD9-1"/>
</dbReference>
<protein>
    <submittedName>
        <fullName evidence="2">LytTR family transcriptional regulator DNA-binding domain-containing protein</fullName>
    </submittedName>
</protein>
<dbReference type="InterPro" id="IPR007492">
    <property type="entry name" value="LytTR_DNA-bd_dom"/>
</dbReference>
<reference evidence="2 3" key="1">
    <citation type="journal article" date="2024" name="Int. J. Syst. Evol. Microbiol.">
        <title>Paenibacillus hexagrammi sp. nov., a novel bacterium isolated from the gut content of Hexagrammos agrammus.</title>
        <authorList>
            <person name="Jung H.K."/>
            <person name="Kim D.G."/>
            <person name="Zin H."/>
            <person name="Park J."/>
            <person name="Jung H."/>
            <person name="Kim Y.O."/>
            <person name="Kong H.J."/>
            <person name="Kim J.W."/>
            <person name="Kim Y.S."/>
        </authorList>
    </citation>
    <scope>NUCLEOTIDE SEQUENCE [LARGE SCALE GENOMIC DNA]</scope>
    <source>
        <strain evidence="2 3">YPD9-1</strain>
    </source>
</reference>
<sequence>MEHMMVGVNVELVAGQIEYRTFNILNDVKYMEITPKPKIPGFKPKIPPNIPLFHTVYGSYLVLHSLESWEKMLRDRGFELSTPSYLVNLRMVDEIKQDVYGYSLCFSDGTVVPVSMNKVKKIQRIIEEKVDL</sequence>
<evidence type="ECO:0000259" key="1">
    <source>
        <dbReference type="PROSITE" id="PS50930"/>
    </source>
</evidence>
<name>A0ABY3SSQ4_9BACL</name>
<keyword evidence="2" id="KW-0238">DNA-binding</keyword>
<organism evidence="2 3">
    <name type="scientific">Paenibacillus hexagrammi</name>
    <dbReference type="NCBI Taxonomy" id="2908839"/>
    <lineage>
        <taxon>Bacteria</taxon>
        <taxon>Bacillati</taxon>
        <taxon>Bacillota</taxon>
        <taxon>Bacilli</taxon>
        <taxon>Bacillales</taxon>
        <taxon>Paenibacillaceae</taxon>
        <taxon>Paenibacillus</taxon>
    </lineage>
</organism>
<dbReference type="Gene3D" id="2.40.50.1020">
    <property type="entry name" value="LytTr DNA-binding domain"/>
    <property type="match status" value="1"/>
</dbReference>
<dbReference type="PROSITE" id="PS50930">
    <property type="entry name" value="HTH_LYTTR"/>
    <property type="match status" value="1"/>
</dbReference>
<keyword evidence="3" id="KW-1185">Reference proteome</keyword>
<dbReference type="RefSeq" id="WP_235123155.1">
    <property type="nucleotide sequence ID" value="NZ_CP090979.1"/>
</dbReference>
<dbReference type="Pfam" id="PF04397">
    <property type="entry name" value="LytTR"/>
    <property type="match status" value="1"/>
</dbReference>
<gene>
    <name evidence="2" type="ORF">L0M14_30415</name>
</gene>
<feature type="domain" description="HTH LytTR-type" evidence="1">
    <location>
        <begin position="54"/>
        <end position="128"/>
    </location>
</feature>
<keyword evidence="2" id="KW-0614">Plasmid</keyword>
<evidence type="ECO:0000313" key="2">
    <source>
        <dbReference type="EMBL" id="UJF36605.1"/>
    </source>
</evidence>
<proteinExistence type="predicted"/>
<geneLocation type="plasmid" evidence="2 3">
    <name>pYPD9-1</name>
</geneLocation>
<dbReference type="GO" id="GO:0003677">
    <property type="term" value="F:DNA binding"/>
    <property type="evidence" value="ECO:0007669"/>
    <property type="project" value="UniProtKB-KW"/>
</dbReference>